<proteinExistence type="predicted"/>
<dbReference type="EMBL" id="BJWK01000006">
    <property type="protein sequence ID" value="GEM08919.1"/>
    <property type="molecule type" value="Genomic_DNA"/>
</dbReference>
<reference evidence="5 6" key="1">
    <citation type="submission" date="2019-07" db="EMBL/GenBank/DDBJ databases">
        <title>Rhodotorula toruloides NBRC10032 genome sequencing.</title>
        <authorList>
            <person name="Shida Y."/>
            <person name="Takaku H."/>
            <person name="Ogasawara W."/>
            <person name="Mori K."/>
        </authorList>
    </citation>
    <scope>NUCLEOTIDE SEQUENCE [LARGE SCALE GENOMIC DNA]</scope>
    <source>
        <strain evidence="5 6">NBRC10032</strain>
    </source>
</reference>
<dbReference type="GO" id="GO:0071949">
    <property type="term" value="F:FAD binding"/>
    <property type="evidence" value="ECO:0007669"/>
    <property type="project" value="InterPro"/>
</dbReference>
<sequence>MLTTTSRALTRMCTAPRTRPSPRQLTRSLGWFARATESPSSLADEQPPPPALAEEEHDVVIVGGGPAGLTLAAALASSPAVTRTHSITLIEGGSFDGVKGWPPKEGEEWSNRVSSITAENAANLARAGIWKHLDEARTRPITGLQVWDGLSSSRITFDSPALDSDSPTKASWDEAYASALSGPRRKPMSTMVENLNLQRAAWRRIQELQIGADGASSPVKSYSKIDSFGWPYDRHGVVATLSIDAEAAELGMGTTRNAMSTMWQRFLPEGPVAFLPLSNKDASMVWSTTPAYASLIKSLPLEVLPNLIAAAFALPHDQLKTFLDSFVAPSSSSAPPPAKREFDAPALNAQLEALLVRHSQSTYDPSTPSDPLPPPVRFVQPASVASFPLRLTHTSSYLGLPSPLPSTATVRDGPIAVDLRTVLVGDAAHTVHPLAGQGLNLGLLDAFSLSSLLSTLASQGTDLGSYIALKPYPRDRYFANHKILSACDHLESLFRRTNAPVVWARSTGITVLDAMEPLKEVLMAQAGSVKTSNGRGAARSAGAWGAVASVLENIGRAREVVGLVGGAVVGQVGRRAAEFIVKGR</sequence>
<dbReference type="Gene3D" id="3.30.9.10">
    <property type="entry name" value="D-Amino Acid Oxidase, subunit A, domain 2"/>
    <property type="match status" value="1"/>
</dbReference>
<feature type="domain" description="FAD-binding" evidence="4">
    <location>
        <begin position="420"/>
        <end position="456"/>
    </location>
</feature>
<dbReference type="Pfam" id="PF01494">
    <property type="entry name" value="FAD_binding_3"/>
    <property type="match status" value="1"/>
</dbReference>
<dbReference type="InterPro" id="IPR036188">
    <property type="entry name" value="FAD/NAD-bd_sf"/>
</dbReference>
<dbReference type="Proteomes" id="UP000321518">
    <property type="component" value="Unassembled WGS sequence"/>
</dbReference>
<evidence type="ECO:0000313" key="5">
    <source>
        <dbReference type="EMBL" id="GEM08919.1"/>
    </source>
</evidence>
<name>A0A511KEW9_RHOTO</name>
<dbReference type="SUPFAM" id="SSF51905">
    <property type="entry name" value="FAD/NAD(P)-binding domain"/>
    <property type="match status" value="1"/>
</dbReference>
<evidence type="ECO:0000259" key="4">
    <source>
        <dbReference type="Pfam" id="PF01494"/>
    </source>
</evidence>
<keyword evidence="2" id="KW-0274">FAD</keyword>
<dbReference type="PROSITE" id="PS01304">
    <property type="entry name" value="UBIH"/>
    <property type="match status" value="1"/>
</dbReference>
<dbReference type="PANTHER" id="PTHR43876:SF7">
    <property type="entry name" value="UBIQUINONE BIOSYNTHESIS MONOOXYGENASE COQ6, MITOCHONDRIAL"/>
    <property type="match status" value="1"/>
</dbReference>
<dbReference type="OrthoDB" id="683240at2759"/>
<dbReference type="PRINTS" id="PR00420">
    <property type="entry name" value="RNGMNOXGNASE"/>
</dbReference>
<dbReference type="InterPro" id="IPR051205">
    <property type="entry name" value="UbiH/COQ6_monooxygenase"/>
</dbReference>
<evidence type="ECO:0000313" key="6">
    <source>
        <dbReference type="Proteomes" id="UP000321518"/>
    </source>
</evidence>
<dbReference type="GO" id="GO:0004497">
    <property type="term" value="F:monooxygenase activity"/>
    <property type="evidence" value="ECO:0007669"/>
    <property type="project" value="UniProtKB-KW"/>
</dbReference>
<dbReference type="AlphaFoldDB" id="A0A511KEW9"/>
<keyword evidence="5" id="KW-0830">Ubiquinone</keyword>
<keyword evidence="1" id="KW-0285">Flavoprotein</keyword>
<keyword evidence="5" id="KW-0503">Monooxygenase</keyword>
<evidence type="ECO:0000256" key="2">
    <source>
        <dbReference type="ARBA" id="ARBA00022827"/>
    </source>
</evidence>
<evidence type="ECO:0000256" key="3">
    <source>
        <dbReference type="ARBA" id="ARBA00023002"/>
    </source>
</evidence>
<keyword evidence="3" id="KW-0560">Oxidoreductase</keyword>
<organism evidence="5 6">
    <name type="scientific">Rhodotorula toruloides</name>
    <name type="common">Yeast</name>
    <name type="synonym">Rhodosporidium toruloides</name>
    <dbReference type="NCBI Taxonomy" id="5286"/>
    <lineage>
        <taxon>Eukaryota</taxon>
        <taxon>Fungi</taxon>
        <taxon>Dikarya</taxon>
        <taxon>Basidiomycota</taxon>
        <taxon>Pucciniomycotina</taxon>
        <taxon>Microbotryomycetes</taxon>
        <taxon>Sporidiobolales</taxon>
        <taxon>Sporidiobolaceae</taxon>
        <taxon>Rhodotorula</taxon>
    </lineage>
</organism>
<dbReference type="PANTHER" id="PTHR43876">
    <property type="entry name" value="UBIQUINONE BIOSYNTHESIS MONOOXYGENASE COQ6, MITOCHONDRIAL"/>
    <property type="match status" value="1"/>
</dbReference>
<accession>A0A511KEW9</accession>
<dbReference type="GO" id="GO:0005739">
    <property type="term" value="C:mitochondrion"/>
    <property type="evidence" value="ECO:0007669"/>
    <property type="project" value="TreeGrafter"/>
</dbReference>
<protein>
    <submittedName>
        <fullName evidence="5">Ubiquinone biosynthesis monooxygenase COQ6</fullName>
    </submittedName>
</protein>
<dbReference type="InterPro" id="IPR002938">
    <property type="entry name" value="FAD-bd"/>
</dbReference>
<comment type="caution">
    <text evidence="5">The sequence shown here is derived from an EMBL/GenBank/DDBJ whole genome shotgun (WGS) entry which is preliminary data.</text>
</comment>
<dbReference type="Gene3D" id="3.50.50.60">
    <property type="entry name" value="FAD/NAD(P)-binding domain"/>
    <property type="match status" value="2"/>
</dbReference>
<evidence type="ECO:0000256" key="1">
    <source>
        <dbReference type="ARBA" id="ARBA00022630"/>
    </source>
</evidence>
<gene>
    <name evidence="5" type="ORF">Rt10032_c06g2936</name>
</gene>
<dbReference type="InterPro" id="IPR018168">
    <property type="entry name" value="Ubi_Hdrlase_CS"/>
</dbReference>